<dbReference type="HOGENOM" id="CLU_035614_3_0_1"/>
<organism evidence="2 3">
    <name type="scientific">Dacryopinax primogenitus (strain DJM 731)</name>
    <name type="common">Brown rot fungus</name>
    <dbReference type="NCBI Taxonomy" id="1858805"/>
    <lineage>
        <taxon>Eukaryota</taxon>
        <taxon>Fungi</taxon>
        <taxon>Dikarya</taxon>
        <taxon>Basidiomycota</taxon>
        <taxon>Agaricomycotina</taxon>
        <taxon>Dacrymycetes</taxon>
        <taxon>Dacrymycetales</taxon>
        <taxon>Dacrymycetaceae</taxon>
        <taxon>Dacryopinax</taxon>
    </lineage>
</organism>
<accession>M5FR67</accession>
<dbReference type="OMA" id="KEEDWPR"/>
<evidence type="ECO:0000313" key="3">
    <source>
        <dbReference type="Proteomes" id="UP000030653"/>
    </source>
</evidence>
<dbReference type="InterPro" id="IPR012338">
    <property type="entry name" value="Beta-lactam/transpept-like"/>
</dbReference>
<feature type="domain" description="Beta-lactamase-related" evidence="1">
    <location>
        <begin position="27"/>
        <end position="379"/>
    </location>
</feature>
<dbReference type="SUPFAM" id="SSF56601">
    <property type="entry name" value="beta-lactamase/transpeptidase-like"/>
    <property type="match status" value="1"/>
</dbReference>
<keyword evidence="3" id="KW-1185">Reference proteome</keyword>
<protein>
    <submittedName>
        <fullName evidence="2">Beta-lactamase/transpeptidase-like protein</fullName>
    </submittedName>
</protein>
<dbReference type="GeneID" id="63682699"/>
<dbReference type="OrthoDB" id="428260at2759"/>
<gene>
    <name evidence="2" type="ORF">DACRYDRAFT_102463</name>
</gene>
<dbReference type="InterPro" id="IPR052907">
    <property type="entry name" value="Beta-lactamase/esterase"/>
</dbReference>
<dbReference type="AlphaFoldDB" id="M5FR67"/>
<dbReference type="Gene3D" id="3.40.710.10">
    <property type="entry name" value="DD-peptidase/beta-lactamase superfamily"/>
    <property type="match status" value="1"/>
</dbReference>
<dbReference type="EMBL" id="JH795877">
    <property type="protein sequence ID" value="EJT97379.1"/>
    <property type="molecule type" value="Genomic_DNA"/>
</dbReference>
<name>M5FR67_DACPD</name>
<evidence type="ECO:0000313" key="2">
    <source>
        <dbReference type="EMBL" id="EJT97379.1"/>
    </source>
</evidence>
<dbReference type="RefSeq" id="XP_040624277.1">
    <property type="nucleotide sequence ID" value="XM_040767637.1"/>
</dbReference>
<dbReference type="Proteomes" id="UP000030653">
    <property type="component" value="Unassembled WGS sequence"/>
</dbReference>
<dbReference type="Pfam" id="PF00144">
    <property type="entry name" value="Beta-lactamase"/>
    <property type="match status" value="1"/>
</dbReference>
<dbReference type="PANTHER" id="PTHR43319:SF3">
    <property type="entry name" value="BETA-LACTAMASE-RELATED DOMAIN-CONTAINING PROTEIN"/>
    <property type="match status" value="1"/>
</dbReference>
<evidence type="ECO:0000259" key="1">
    <source>
        <dbReference type="Pfam" id="PF00144"/>
    </source>
</evidence>
<dbReference type="InterPro" id="IPR001466">
    <property type="entry name" value="Beta-lactam-related"/>
</dbReference>
<proteinExistence type="predicted"/>
<dbReference type="STRING" id="1858805.M5FR67"/>
<dbReference type="PANTHER" id="PTHR43319">
    <property type="entry name" value="BETA-LACTAMASE-RELATED"/>
    <property type="match status" value="1"/>
</dbReference>
<reference evidence="2 3" key="1">
    <citation type="journal article" date="2012" name="Science">
        <title>The Paleozoic origin of enzymatic lignin decomposition reconstructed from 31 fungal genomes.</title>
        <authorList>
            <person name="Floudas D."/>
            <person name="Binder M."/>
            <person name="Riley R."/>
            <person name="Barry K."/>
            <person name="Blanchette R.A."/>
            <person name="Henrissat B."/>
            <person name="Martinez A.T."/>
            <person name="Otillar R."/>
            <person name="Spatafora J.W."/>
            <person name="Yadav J.S."/>
            <person name="Aerts A."/>
            <person name="Benoit I."/>
            <person name="Boyd A."/>
            <person name="Carlson A."/>
            <person name="Copeland A."/>
            <person name="Coutinho P.M."/>
            <person name="de Vries R.P."/>
            <person name="Ferreira P."/>
            <person name="Findley K."/>
            <person name="Foster B."/>
            <person name="Gaskell J."/>
            <person name="Glotzer D."/>
            <person name="Gorecki P."/>
            <person name="Heitman J."/>
            <person name="Hesse C."/>
            <person name="Hori C."/>
            <person name="Igarashi K."/>
            <person name="Jurgens J.A."/>
            <person name="Kallen N."/>
            <person name="Kersten P."/>
            <person name="Kohler A."/>
            <person name="Kuees U."/>
            <person name="Kumar T.K.A."/>
            <person name="Kuo A."/>
            <person name="LaButti K."/>
            <person name="Larrondo L.F."/>
            <person name="Lindquist E."/>
            <person name="Ling A."/>
            <person name="Lombard V."/>
            <person name="Lucas S."/>
            <person name="Lundell T."/>
            <person name="Martin R."/>
            <person name="McLaughlin D.J."/>
            <person name="Morgenstern I."/>
            <person name="Morin E."/>
            <person name="Murat C."/>
            <person name="Nagy L.G."/>
            <person name="Nolan M."/>
            <person name="Ohm R.A."/>
            <person name="Patyshakuliyeva A."/>
            <person name="Rokas A."/>
            <person name="Ruiz-Duenas F.J."/>
            <person name="Sabat G."/>
            <person name="Salamov A."/>
            <person name="Samejima M."/>
            <person name="Schmutz J."/>
            <person name="Slot J.C."/>
            <person name="St John F."/>
            <person name="Stenlid J."/>
            <person name="Sun H."/>
            <person name="Sun S."/>
            <person name="Syed K."/>
            <person name="Tsang A."/>
            <person name="Wiebenga A."/>
            <person name="Young D."/>
            <person name="Pisabarro A."/>
            <person name="Eastwood D.C."/>
            <person name="Martin F."/>
            <person name="Cullen D."/>
            <person name="Grigoriev I.V."/>
            <person name="Hibbett D.S."/>
        </authorList>
    </citation>
    <scope>NUCLEOTIDE SEQUENCE [LARGE SCALE GENOMIC DNA]</scope>
    <source>
        <strain evidence="2 3">DJM-731 SS1</strain>
    </source>
</reference>
<sequence>MTVYGEVAPGFEPVHLAFAKGQALDPGGAQLAVYQGGVKVVDLWTGNDPIRGRAYDANGFGILMSATKALTATVVHLLSERGDIDIDAPVCNYWTEFAQNGKSNITIKMVLMHTSGCCAFPVESGIVVREVLDLPRVIRCLEEMAPFWEPGTRMLYAPYTYGFILGEVVHRITGKTIGTVFREEIASPLDLNLWIGGFPEDKEAAFVPSMPRIPQFASPDKSGTGSNPVPSQPVLDMSNPLVAAYVAPLSTTDTPAFLNTREAHVAEIPAANGIGDARSLAKFYAHLIGEVDGKPRILKKETLQRVTKTQTDGIPTASPFELLYKLDSFRIALGYEKRCQSGQPMIGESSFGHAGSGGRLGFADIESDLAVAYICNNPLWTFGTPDSRWMPWMEELQKIALEGTK</sequence>